<reference evidence="4" key="1">
    <citation type="submission" date="2014-04" db="EMBL/GenBank/DDBJ databases">
        <title>Evolutionary Origins and Diversification of the Mycorrhizal Mutualists.</title>
        <authorList>
            <consortium name="DOE Joint Genome Institute"/>
            <consortium name="Mycorrhizal Genomics Consortium"/>
            <person name="Kohler A."/>
            <person name="Kuo A."/>
            <person name="Nagy L.G."/>
            <person name="Floudas D."/>
            <person name="Copeland A."/>
            <person name="Barry K.W."/>
            <person name="Cichocki N."/>
            <person name="Veneault-Fourrey C."/>
            <person name="LaButti K."/>
            <person name="Lindquist E.A."/>
            <person name="Lipzen A."/>
            <person name="Lundell T."/>
            <person name="Morin E."/>
            <person name="Murat C."/>
            <person name="Riley R."/>
            <person name="Ohm R."/>
            <person name="Sun H."/>
            <person name="Tunlid A."/>
            <person name="Henrissat B."/>
            <person name="Grigoriev I.V."/>
            <person name="Hibbett D.S."/>
            <person name="Martin F."/>
        </authorList>
    </citation>
    <scope>NUCLEOTIDE SEQUENCE [LARGE SCALE GENOMIC DNA]</scope>
    <source>
        <strain evidence="4">FD-334 SS-4</strain>
    </source>
</reference>
<feature type="region of interest" description="Disordered" evidence="1">
    <location>
        <begin position="585"/>
        <end position="676"/>
    </location>
</feature>
<feature type="region of interest" description="Disordered" evidence="1">
    <location>
        <begin position="406"/>
        <end position="456"/>
    </location>
</feature>
<feature type="region of interest" description="Disordered" evidence="1">
    <location>
        <begin position="289"/>
        <end position="381"/>
    </location>
</feature>
<feature type="compositionally biased region" description="Low complexity" evidence="1">
    <location>
        <begin position="629"/>
        <end position="652"/>
    </location>
</feature>
<dbReference type="AlphaFoldDB" id="A0A0D2LFC5"/>
<dbReference type="EMBL" id="KN817528">
    <property type="protein sequence ID" value="KJA26317.1"/>
    <property type="molecule type" value="Genomic_DNA"/>
</dbReference>
<feature type="transmembrane region" description="Helical" evidence="2">
    <location>
        <begin position="147"/>
        <end position="172"/>
    </location>
</feature>
<organism evidence="3 4">
    <name type="scientific">Hypholoma sublateritium (strain FD-334 SS-4)</name>
    <dbReference type="NCBI Taxonomy" id="945553"/>
    <lineage>
        <taxon>Eukaryota</taxon>
        <taxon>Fungi</taxon>
        <taxon>Dikarya</taxon>
        <taxon>Basidiomycota</taxon>
        <taxon>Agaricomycotina</taxon>
        <taxon>Agaricomycetes</taxon>
        <taxon>Agaricomycetidae</taxon>
        <taxon>Agaricales</taxon>
        <taxon>Agaricineae</taxon>
        <taxon>Strophariaceae</taxon>
        <taxon>Hypholoma</taxon>
    </lineage>
</organism>
<feature type="transmembrane region" description="Helical" evidence="2">
    <location>
        <begin position="251"/>
        <end position="276"/>
    </location>
</feature>
<dbReference type="STRING" id="945553.A0A0D2LFC5"/>
<dbReference type="OrthoDB" id="3222669at2759"/>
<name>A0A0D2LFC5_HYPSF</name>
<feature type="region of interest" description="Disordered" evidence="1">
    <location>
        <begin position="496"/>
        <end position="550"/>
    </location>
</feature>
<evidence type="ECO:0000256" key="1">
    <source>
        <dbReference type="SAM" id="MobiDB-lite"/>
    </source>
</evidence>
<feature type="compositionally biased region" description="Basic and acidic residues" evidence="1">
    <location>
        <begin position="426"/>
        <end position="442"/>
    </location>
</feature>
<keyword evidence="2" id="KW-0812">Transmembrane</keyword>
<proteinExistence type="predicted"/>
<evidence type="ECO:0000313" key="4">
    <source>
        <dbReference type="Proteomes" id="UP000054270"/>
    </source>
</evidence>
<feature type="compositionally biased region" description="Polar residues" evidence="1">
    <location>
        <begin position="325"/>
        <end position="337"/>
    </location>
</feature>
<feature type="transmembrane region" description="Helical" evidence="2">
    <location>
        <begin position="193"/>
        <end position="215"/>
    </location>
</feature>
<protein>
    <submittedName>
        <fullName evidence="3">Uncharacterized protein</fullName>
    </submittedName>
</protein>
<keyword evidence="2" id="KW-0472">Membrane</keyword>
<keyword evidence="2" id="KW-1133">Transmembrane helix</keyword>
<evidence type="ECO:0000313" key="3">
    <source>
        <dbReference type="EMBL" id="KJA26317.1"/>
    </source>
</evidence>
<dbReference type="OMA" id="RCHWDID"/>
<sequence length="676" mass="73922">MAYSSGHTVSHTTESSDPQGTLVHSRNISTVSSATLHTNTTLHSQPYEPLLRPATPASGEYFDVGSHPSKDSDQNLALPRWSQIVSRDPSVLKEKKSYTHPAKPLTRPLVRQWSKRILQTLLALWSIYSTIRYLLAFTIYQSITGQVVSLVLGAAAGLSFAFAACGSILTMFQTTLLMNGISVNAILSIRATLYYMASCCLLGPSIVNVVLLIVWRKSSDIELQTRHRCSLDVDLIWSTTYSLCNRRSWSWASWVALSLFRLVATLTIIIAFHLIASSSQFTPVRRTANPHYAKSKKSHNRMESCETPLIPGRSQSSVIMPHLTQEPTLQRQGSDLTLSSKSSPRNRLRNSRSRASPVSDESLENAPTDTPTAFTTTNPFETDRIDSGFIDRFRTLISQYTRETEEGLRFARSDDASSHQTSGSSSRKDSPDIAVEDGHQDYHYAGGNDGEDGDDFYANAAAHTVQPYDYEQNYPADEHVRMMNAYVRRMPTIESMGSREMQSTIGAASWAERDRGASSRPPTRNTLAGSWAGSSEFLGSEPRSRPTSMSAQAELLAGMFGRANATELGELMRRGDTVRMVGDAAHDQSTNDDSSEALGEQGGDGYASTTTGSKGSKESKESTTNTYHTATTGSMRSTASSMSLTTALADATGTPLPLMSQPSPLRHTVINEGSES</sequence>
<gene>
    <name evidence="3" type="ORF">HYPSUDRAFT_36604</name>
</gene>
<dbReference type="Proteomes" id="UP000054270">
    <property type="component" value="Unassembled WGS sequence"/>
</dbReference>
<evidence type="ECO:0000256" key="2">
    <source>
        <dbReference type="SAM" id="Phobius"/>
    </source>
</evidence>
<feature type="region of interest" description="Disordered" evidence="1">
    <location>
        <begin position="1"/>
        <end position="23"/>
    </location>
</feature>
<feature type="compositionally biased region" description="Low complexity" evidence="1">
    <location>
        <begin position="365"/>
        <end position="380"/>
    </location>
</feature>
<feature type="compositionally biased region" description="Basic and acidic residues" evidence="1">
    <location>
        <begin position="406"/>
        <end position="417"/>
    </location>
</feature>
<keyword evidence="4" id="KW-1185">Reference proteome</keyword>
<accession>A0A0D2LFC5</accession>
<feature type="transmembrane region" description="Helical" evidence="2">
    <location>
        <begin position="117"/>
        <end position="135"/>
    </location>
</feature>